<accession>A0A3G8JJ12</accession>
<feature type="domain" description="DinB-like" evidence="1">
    <location>
        <begin position="11"/>
        <end position="158"/>
    </location>
</feature>
<evidence type="ECO:0000313" key="2">
    <source>
        <dbReference type="EMBL" id="AZG45076.1"/>
    </source>
</evidence>
<dbReference type="SUPFAM" id="SSF109854">
    <property type="entry name" value="DinB/YfiT-like putative metalloenzymes"/>
    <property type="match status" value="1"/>
</dbReference>
<dbReference type="InterPro" id="IPR034660">
    <property type="entry name" value="DinB/YfiT-like"/>
</dbReference>
<dbReference type="Pfam" id="PF12867">
    <property type="entry name" value="DinB_2"/>
    <property type="match status" value="1"/>
</dbReference>
<dbReference type="EMBL" id="CP033972">
    <property type="protein sequence ID" value="AZG45076.1"/>
    <property type="molecule type" value="Genomic_DNA"/>
</dbReference>
<dbReference type="NCBIfam" id="NF047843">
    <property type="entry name" value="MST_Rv0443"/>
    <property type="match status" value="1"/>
</dbReference>
<gene>
    <name evidence="2" type="ORF">D7316_01669</name>
</gene>
<proteinExistence type="predicted"/>
<dbReference type="KEGG" id="gom:D7316_01669"/>
<dbReference type="AlphaFoldDB" id="A0A3G8JJ12"/>
<protein>
    <recommendedName>
        <fullName evidence="1">DinB-like domain-containing protein</fullName>
    </recommendedName>
</protein>
<evidence type="ECO:0000313" key="3">
    <source>
        <dbReference type="Proteomes" id="UP000271469"/>
    </source>
</evidence>
<evidence type="ECO:0000259" key="1">
    <source>
        <dbReference type="Pfam" id="PF12867"/>
    </source>
</evidence>
<dbReference type="OrthoDB" id="2363925at2"/>
<keyword evidence="3" id="KW-1185">Reference proteome</keyword>
<organism evidence="2 3">
    <name type="scientific">Gordonia insulae</name>
    <dbReference type="NCBI Taxonomy" id="2420509"/>
    <lineage>
        <taxon>Bacteria</taxon>
        <taxon>Bacillati</taxon>
        <taxon>Actinomycetota</taxon>
        <taxon>Actinomycetes</taxon>
        <taxon>Mycobacteriales</taxon>
        <taxon>Gordoniaceae</taxon>
        <taxon>Gordonia</taxon>
    </lineage>
</organism>
<sequence>MRSTEVLIDGLTRVSENVHAVLDGVTAEELTFRPAPDANTIAWLIWHLTRAQDAQIAGVAGTEEIWTAAGFHERFGLPFPPSASGYGQSSDEVAQVVVEAALLAQYYDATHEASVGYLTSLSDADLDTVIDENWDPPVTLGVRLVSIVDDDAQHVGQAAYVRGLRR</sequence>
<dbReference type="Proteomes" id="UP000271469">
    <property type="component" value="Chromosome"/>
</dbReference>
<reference evidence="2 3" key="1">
    <citation type="submission" date="2018-11" db="EMBL/GenBank/DDBJ databases">
        <title>Gordonia insulae sp. nov., isolated from an island soil.</title>
        <authorList>
            <person name="Kim Y.S."/>
            <person name="Kim S.B."/>
        </authorList>
    </citation>
    <scope>NUCLEOTIDE SEQUENCE [LARGE SCALE GENOMIC DNA]</scope>
    <source>
        <strain evidence="2 3">MMS17-SY073</strain>
    </source>
</reference>
<dbReference type="Gene3D" id="1.20.120.450">
    <property type="entry name" value="dinb family like domain"/>
    <property type="match status" value="1"/>
</dbReference>
<dbReference type="InterPro" id="IPR024775">
    <property type="entry name" value="DinB-like"/>
</dbReference>
<dbReference type="RefSeq" id="WP_124707850.1">
    <property type="nucleotide sequence ID" value="NZ_CP033972.1"/>
</dbReference>
<name>A0A3G8JJ12_9ACTN</name>